<organism evidence="2 3">
    <name type="scientific">Collibacillus ludicampi</name>
    <dbReference type="NCBI Taxonomy" id="2771369"/>
    <lineage>
        <taxon>Bacteria</taxon>
        <taxon>Bacillati</taxon>
        <taxon>Bacillota</taxon>
        <taxon>Bacilli</taxon>
        <taxon>Bacillales</taxon>
        <taxon>Alicyclobacillaceae</taxon>
        <taxon>Collibacillus</taxon>
    </lineage>
</organism>
<keyword evidence="1" id="KW-0812">Transmembrane</keyword>
<feature type="transmembrane region" description="Helical" evidence="1">
    <location>
        <begin position="426"/>
        <end position="443"/>
    </location>
</feature>
<evidence type="ECO:0000313" key="3">
    <source>
        <dbReference type="Proteomes" id="UP001057291"/>
    </source>
</evidence>
<gene>
    <name evidence="2" type="ORF">DNHGIG_30620</name>
</gene>
<dbReference type="InterPro" id="IPR018723">
    <property type="entry name" value="DUF2254_membrane"/>
</dbReference>
<dbReference type="EMBL" id="BOQE01000001">
    <property type="protein sequence ID" value="GIM47513.1"/>
    <property type="molecule type" value="Genomic_DNA"/>
</dbReference>
<comment type="caution">
    <text evidence="2">The sequence shown here is derived from an EMBL/GenBank/DDBJ whole genome shotgun (WGS) entry which is preliminary data.</text>
</comment>
<keyword evidence="3" id="KW-1185">Reference proteome</keyword>
<proteinExistence type="predicted"/>
<dbReference type="AlphaFoldDB" id="A0AAV4LIC1"/>
<reference evidence="2" key="1">
    <citation type="journal article" date="2023" name="Int. J. Syst. Evol. Microbiol.">
        <title>Collibacillus ludicampi gen. nov., sp. nov., a new soil bacterium of the family Alicyclobacillaceae.</title>
        <authorList>
            <person name="Jojima T."/>
            <person name="Ioku Y."/>
            <person name="Fukuta Y."/>
            <person name="Shirasaka N."/>
            <person name="Matsumura Y."/>
            <person name="Mori M."/>
        </authorList>
    </citation>
    <scope>NUCLEOTIDE SEQUENCE</scope>
    <source>
        <strain evidence="2">TP075</strain>
    </source>
</reference>
<feature type="transmembrane region" description="Helical" evidence="1">
    <location>
        <begin position="12"/>
        <end position="36"/>
    </location>
</feature>
<dbReference type="Proteomes" id="UP001057291">
    <property type="component" value="Unassembled WGS sequence"/>
</dbReference>
<dbReference type="RefSeq" id="WP_282200481.1">
    <property type="nucleotide sequence ID" value="NZ_BOQE01000001.1"/>
</dbReference>
<protein>
    <recommendedName>
        <fullName evidence="4">DUF2254 domain-containing protein</fullName>
    </recommendedName>
</protein>
<evidence type="ECO:0008006" key="4">
    <source>
        <dbReference type="Google" id="ProtNLM"/>
    </source>
</evidence>
<keyword evidence="1" id="KW-0472">Membrane</keyword>
<keyword evidence="1" id="KW-1133">Transmembrane helix</keyword>
<name>A0AAV4LIC1_9BACL</name>
<sequence length="553" mass="64409">MSFKANFKHAPVSAGIIFHLLFSWILIVAILVWAPPVFSGDTETARNYLNTIAGTLSTILALCISLVMVAIQLTASKYSHRVLDFFIRLPYNASLLSFYLLTIFHSIYVLSKVRDFAYDPLPFWLDQAMSADLFLLIFCFLALLVYMFAIMKLLNPETIVRAIAREYMVAYRHSRYDEAVDKMEQIADIGKRCLSDMDASTAIVSVEYLAQMMHQTRMPTAESDAVLWYHRKIVHLLLGIASIAFKERETSISSAILDEFFDIGERYAETGSLKAAGMILEAYEWIIMNNLIGEKQHSLIERVIEQTFQMTCEIVKREQGEEQLHKFVLRSFRTLRRIGQQILKTEVFGNELVAKQIVSKMFGELLATIIEKNGPAYPKTLIRELLHEYMKLSRLLLMKSEAKEIVRITTWLREEMLPHRENRMRVYPFLYLYTLLGASALYLNRKEMVTILIRAIGKYFPPDQTVLRELQEERMQVRAFFDFHEPERYLSELYVLWDAYHRYAAAHQEDDRKALDLSSSAIRNRKAWYDLFDGKPLEQFLQTEHQGEKKGWE</sequence>
<dbReference type="Pfam" id="PF10011">
    <property type="entry name" value="DUF2254"/>
    <property type="match status" value="1"/>
</dbReference>
<feature type="transmembrane region" description="Helical" evidence="1">
    <location>
        <begin position="48"/>
        <end position="71"/>
    </location>
</feature>
<evidence type="ECO:0000313" key="2">
    <source>
        <dbReference type="EMBL" id="GIM47513.1"/>
    </source>
</evidence>
<evidence type="ECO:0000256" key="1">
    <source>
        <dbReference type="SAM" id="Phobius"/>
    </source>
</evidence>
<feature type="transmembrane region" description="Helical" evidence="1">
    <location>
        <begin position="131"/>
        <end position="151"/>
    </location>
</feature>
<feature type="transmembrane region" description="Helical" evidence="1">
    <location>
        <begin position="91"/>
        <end position="111"/>
    </location>
</feature>
<accession>A0AAV4LIC1</accession>